<keyword evidence="5" id="KW-1185">Reference proteome</keyword>
<dbReference type="AlphaFoldDB" id="A0A5C4VY35"/>
<dbReference type="SUPFAM" id="SSF46785">
    <property type="entry name" value="Winged helix' DNA-binding domain"/>
    <property type="match status" value="1"/>
</dbReference>
<evidence type="ECO:0000256" key="1">
    <source>
        <dbReference type="ARBA" id="ARBA00023015"/>
    </source>
</evidence>
<sequence>MEARAPRPGVPVRGSASGRPVMAALDLLGRRWTMRILWELSHAPAGFRELQRRCERMSSSVLSTRLDDLTAARLAALHDDGYRLTPLGRDLVEALAPLSAWSRRWAEEMGDAPPSDQP</sequence>
<keyword evidence="1" id="KW-0805">Transcription regulation</keyword>
<evidence type="ECO:0000313" key="4">
    <source>
        <dbReference type="EMBL" id="KAB8190610.1"/>
    </source>
</evidence>
<evidence type="ECO:0000313" key="5">
    <source>
        <dbReference type="Proteomes" id="UP000312512"/>
    </source>
</evidence>
<reference evidence="4 5" key="1">
    <citation type="submission" date="2019-10" db="EMBL/GenBank/DDBJ databases">
        <title>Nonomuraea sp. nov., isolated from Phyllanthus amarus.</title>
        <authorList>
            <person name="Klykleung N."/>
            <person name="Tanasupawat S."/>
        </authorList>
    </citation>
    <scope>NUCLEOTIDE SEQUENCE [LARGE SCALE GENOMIC DNA]</scope>
    <source>
        <strain evidence="4 5">PA1-10</strain>
    </source>
</reference>
<dbReference type="GO" id="GO:0003677">
    <property type="term" value="F:DNA binding"/>
    <property type="evidence" value="ECO:0007669"/>
    <property type="project" value="UniProtKB-KW"/>
</dbReference>
<dbReference type="InterPro" id="IPR002577">
    <property type="entry name" value="HTH_HxlR"/>
</dbReference>
<dbReference type="InterPro" id="IPR036390">
    <property type="entry name" value="WH_DNA-bd_sf"/>
</dbReference>
<dbReference type="PANTHER" id="PTHR33204:SF37">
    <property type="entry name" value="HTH-TYPE TRANSCRIPTIONAL REGULATOR YODB"/>
    <property type="match status" value="1"/>
</dbReference>
<accession>A0A5C4VY35</accession>
<keyword evidence="2" id="KW-0238">DNA-binding</keyword>
<evidence type="ECO:0000256" key="2">
    <source>
        <dbReference type="ARBA" id="ARBA00023125"/>
    </source>
</evidence>
<dbReference type="Pfam" id="PF01638">
    <property type="entry name" value="HxlR"/>
    <property type="match status" value="1"/>
</dbReference>
<dbReference type="PROSITE" id="PS51118">
    <property type="entry name" value="HTH_HXLR"/>
    <property type="match status" value="1"/>
</dbReference>
<dbReference type="Proteomes" id="UP000312512">
    <property type="component" value="Unassembled WGS sequence"/>
</dbReference>
<protein>
    <submittedName>
        <fullName evidence="4">Transcriptional regulator</fullName>
    </submittedName>
</protein>
<gene>
    <name evidence="4" type="ORF">FH608_034410</name>
</gene>
<dbReference type="Gene3D" id="1.10.10.10">
    <property type="entry name" value="Winged helix-like DNA-binding domain superfamily/Winged helix DNA-binding domain"/>
    <property type="match status" value="1"/>
</dbReference>
<comment type="caution">
    <text evidence="4">The sequence shown here is derived from an EMBL/GenBank/DDBJ whole genome shotgun (WGS) entry which is preliminary data.</text>
</comment>
<dbReference type="RefSeq" id="WP_139634544.1">
    <property type="nucleotide sequence ID" value="NZ_CP045572.1"/>
</dbReference>
<dbReference type="InterPro" id="IPR036388">
    <property type="entry name" value="WH-like_DNA-bd_sf"/>
</dbReference>
<accession>A0A5P9YJ39</accession>
<dbReference type="PANTHER" id="PTHR33204">
    <property type="entry name" value="TRANSCRIPTIONAL REGULATOR, MARR FAMILY"/>
    <property type="match status" value="1"/>
</dbReference>
<evidence type="ECO:0000256" key="3">
    <source>
        <dbReference type="ARBA" id="ARBA00023163"/>
    </source>
</evidence>
<organism evidence="4 5">
    <name type="scientific">Nonomuraea phyllanthi</name>
    <dbReference type="NCBI Taxonomy" id="2219224"/>
    <lineage>
        <taxon>Bacteria</taxon>
        <taxon>Bacillati</taxon>
        <taxon>Actinomycetota</taxon>
        <taxon>Actinomycetes</taxon>
        <taxon>Streptosporangiales</taxon>
        <taxon>Streptosporangiaceae</taxon>
        <taxon>Nonomuraea</taxon>
    </lineage>
</organism>
<dbReference type="EMBL" id="VDLX02000015">
    <property type="protein sequence ID" value="KAB8190610.1"/>
    <property type="molecule type" value="Genomic_DNA"/>
</dbReference>
<proteinExistence type="predicted"/>
<keyword evidence="3" id="KW-0804">Transcription</keyword>
<name>A0A5C4VY35_9ACTN</name>
<dbReference type="OrthoDB" id="8904061at2"/>